<dbReference type="InterPro" id="IPR010352">
    <property type="entry name" value="DUF945"/>
</dbReference>
<dbReference type="Pfam" id="PF06097">
    <property type="entry name" value="DUF945"/>
    <property type="match status" value="1"/>
</dbReference>
<protein>
    <submittedName>
        <fullName evidence="1">DUF945 domain-containing protein</fullName>
    </submittedName>
</protein>
<organism evidence="1 2">
    <name type="scientific">Actinobacillus porcitonsillarum</name>
    <dbReference type="NCBI Taxonomy" id="189834"/>
    <lineage>
        <taxon>Bacteria</taxon>
        <taxon>Pseudomonadati</taxon>
        <taxon>Pseudomonadota</taxon>
        <taxon>Gammaproteobacteria</taxon>
        <taxon>Pasteurellales</taxon>
        <taxon>Pasteurellaceae</taxon>
        <taxon>Actinobacillus</taxon>
    </lineage>
</organism>
<dbReference type="KEGG" id="apor:DDU33_09845"/>
<keyword evidence="2" id="KW-1185">Reference proteome</keyword>
<evidence type="ECO:0000313" key="1">
    <source>
        <dbReference type="EMBL" id="AWI51766.1"/>
    </source>
</evidence>
<dbReference type="EMBL" id="CP029206">
    <property type="protein sequence ID" value="AWI51766.1"/>
    <property type="molecule type" value="Genomic_DNA"/>
</dbReference>
<sequence length="470" mass="52148">MKKSTIALSVIGLLGAATVGGSYFTGKIAEEKFNDYIAQTNQYFQKHSSDAFGAEIKEMKFERHWFSSDVSYMLDLKIGESKIPLQYNDKLYHGPFPMNRVMLGKLTPVAASLESNINTPAELKEWIATPLLGTARTDIGYDESYSGVATINPIKGQYPEGSFKLELDKTVIKFDTDKNFNGSMSYQTPVIKYTVNETNGIIDGTDIQAEFKRDEAYRFLSNGKFDAKIKSIKISEPENNDVIIENFQSKGTQNIKDGRYISQSITNTDIKFAHLEKSASLGKFTFDSDMDIDAKSYDEVMNATIYKPEANAQLEQVVEQLLAKQPKLNIKALNLENSKGKHHLSLAVNLTKLPSEDENKSLKDMLSVFKQSALNLVINIPATEEMMKQFATLEPTANEQDSSSAIKSAMEEIKGQAVQSGLFSVSDQEIKSNITIDNGEVKLNGRTVSEEELQMAFFVIAMGLGGLLGN</sequence>
<proteinExistence type="predicted"/>
<evidence type="ECO:0000313" key="2">
    <source>
        <dbReference type="Proteomes" id="UP000244920"/>
    </source>
</evidence>
<gene>
    <name evidence="1" type="ORF">DDU33_09845</name>
</gene>
<dbReference type="RefSeq" id="WP_108924919.1">
    <property type="nucleotide sequence ID" value="NZ_CP029206.1"/>
</dbReference>
<accession>A0A2U8FMX2</accession>
<name>A0A2U8FMX2_9PAST</name>
<dbReference type="AlphaFoldDB" id="A0A2U8FMX2"/>
<reference evidence="2" key="1">
    <citation type="submission" date="2018-05" db="EMBL/GenBank/DDBJ databases">
        <title>Complete genome sequence of Actinobacillus porcitonsillarum reference strain 9953L55 (CCUG 46996).</title>
        <authorList>
            <person name="Dona V."/>
            <person name="Perreten V."/>
        </authorList>
    </citation>
    <scope>NUCLEOTIDE SEQUENCE [LARGE SCALE GENOMIC DNA]</scope>
    <source>
        <strain evidence="2">9953L55</strain>
    </source>
</reference>
<dbReference type="Proteomes" id="UP000244920">
    <property type="component" value="Chromosome"/>
</dbReference>